<evidence type="ECO:0000313" key="2">
    <source>
        <dbReference type="EnsemblMetazoa" id="GAUT051704-PA"/>
    </source>
</evidence>
<proteinExistence type="predicted"/>
<evidence type="ECO:0000256" key="1">
    <source>
        <dbReference type="SAM" id="MobiDB-lite"/>
    </source>
</evidence>
<dbReference type="AlphaFoldDB" id="A0A1A9VYF1"/>
<dbReference type="Proteomes" id="UP000078200">
    <property type="component" value="Unassembled WGS sequence"/>
</dbReference>
<organism evidence="2 3">
    <name type="scientific">Glossina austeni</name>
    <name type="common">Savannah tsetse fly</name>
    <dbReference type="NCBI Taxonomy" id="7395"/>
    <lineage>
        <taxon>Eukaryota</taxon>
        <taxon>Metazoa</taxon>
        <taxon>Ecdysozoa</taxon>
        <taxon>Arthropoda</taxon>
        <taxon>Hexapoda</taxon>
        <taxon>Insecta</taxon>
        <taxon>Pterygota</taxon>
        <taxon>Neoptera</taxon>
        <taxon>Endopterygota</taxon>
        <taxon>Diptera</taxon>
        <taxon>Brachycera</taxon>
        <taxon>Muscomorpha</taxon>
        <taxon>Hippoboscoidea</taxon>
        <taxon>Glossinidae</taxon>
        <taxon>Glossina</taxon>
    </lineage>
</organism>
<name>A0A1A9VYF1_GLOAU</name>
<sequence>MWHTTIKEKCCGYNFCKHIFVAVRAAEGELDSISKAMFIGTTNQINNGILPFISRFRQDIPLDISSISCALRARNKGFILSLVPKTIAFSLVMETLLTLTPLSSLSRVRRKRLSEDNLAETDGDDADIASCKKKLWHSVQSKRFKSMDFSSNQGFFESPVRMTTLLRPNRICHSDEAHRRELKEIDLTPITKLSMNLSDTYLNVEHVRRDLRKGKLKFDMDEGNGYQQSICKSFKRFTQSRQLAAERGSVEKSSSSSPPSSSSSSSSTSTSWLTLI</sequence>
<feature type="compositionally biased region" description="Low complexity" evidence="1">
    <location>
        <begin position="253"/>
        <end position="276"/>
    </location>
</feature>
<reference evidence="2" key="1">
    <citation type="submission" date="2020-05" db="UniProtKB">
        <authorList>
            <consortium name="EnsemblMetazoa"/>
        </authorList>
    </citation>
    <scope>IDENTIFICATION</scope>
    <source>
        <strain evidence="2">TTRI</strain>
    </source>
</reference>
<evidence type="ECO:0000313" key="3">
    <source>
        <dbReference type="Proteomes" id="UP000078200"/>
    </source>
</evidence>
<dbReference type="EnsemblMetazoa" id="GAUT051704-RA">
    <property type="protein sequence ID" value="GAUT051704-PA"/>
    <property type="gene ID" value="GAUT051704"/>
</dbReference>
<accession>A0A1A9VYF1</accession>
<dbReference type="VEuPathDB" id="VectorBase:GAUT051704"/>
<keyword evidence="3" id="KW-1185">Reference proteome</keyword>
<feature type="region of interest" description="Disordered" evidence="1">
    <location>
        <begin position="242"/>
        <end position="276"/>
    </location>
</feature>
<protein>
    <submittedName>
        <fullName evidence="2">Uncharacterized protein</fullName>
    </submittedName>
</protein>